<gene>
    <name evidence="2" type="ORF">QJS35_21730</name>
</gene>
<evidence type="ECO:0000313" key="2">
    <source>
        <dbReference type="EMBL" id="MEQ4485012.1"/>
    </source>
</evidence>
<dbReference type="Pfam" id="PF00395">
    <property type="entry name" value="SLH"/>
    <property type="match status" value="3"/>
</dbReference>
<accession>A0ABV1KYY1</accession>
<dbReference type="PANTHER" id="PTHR43308">
    <property type="entry name" value="OUTER MEMBRANE PROTEIN ALPHA-RELATED"/>
    <property type="match status" value="1"/>
</dbReference>
<dbReference type="InterPro" id="IPR001119">
    <property type="entry name" value="SLH_dom"/>
</dbReference>
<dbReference type="InterPro" id="IPR003343">
    <property type="entry name" value="Big_2"/>
</dbReference>
<organism evidence="2 3">
    <name type="scientific">Cohnella silvisoli</name>
    <dbReference type="NCBI Taxonomy" id="2873699"/>
    <lineage>
        <taxon>Bacteria</taxon>
        <taxon>Bacillati</taxon>
        <taxon>Bacillota</taxon>
        <taxon>Bacilli</taxon>
        <taxon>Bacillales</taxon>
        <taxon>Paenibacillaceae</taxon>
        <taxon>Cohnella</taxon>
    </lineage>
</organism>
<feature type="domain" description="SLH" evidence="1">
    <location>
        <begin position="493"/>
        <end position="549"/>
    </location>
</feature>
<feature type="domain" description="SLH" evidence="1">
    <location>
        <begin position="367"/>
        <end position="430"/>
    </location>
</feature>
<protein>
    <submittedName>
        <fullName evidence="2">S-layer homology domain-containing protein</fullName>
    </submittedName>
</protein>
<keyword evidence="3" id="KW-1185">Reference proteome</keyword>
<dbReference type="PANTHER" id="PTHR43308:SF5">
    <property type="entry name" value="S-LAYER PROTEIN _ PEPTIDOGLYCAN ENDO-BETA-N-ACETYLGLUCOSAMINIDASE"/>
    <property type="match status" value="1"/>
</dbReference>
<sequence>MSVAKKSFVGVIVFLLSLCAVGPMPRIFAEGHIYNFSIKSADPYLIAGNRYSISYTLEKPSGSFTTTEIQYSTSNGLNWNSFGDVLHFILPLDSQLTSAIFRVNVDFGAVFLGPAASHSDQTIGPFKIMQPGSATDVTAVPNENGSVTIAWTDNSNMESYYQITRDGPDGTKTFYVKNTTDYFGPLSYVDNSTNKYVSTIYAYSVLPVIDQYSLPDNNKPGAVSALVKTIAQKRSLDSIDALKNIPLLTEPDTSILTFKTQFNDRWSKYILDIDKVPVSSVTLNKKVITLMKGESEALTATVVPANAANQKVAWSSDNPQVANVDSAGKVTAISPGVAKIIVKTDSGGLTGVCIVTVPEMPAPPPVKLELGFTDIAGHWANEYITKAVAMGFVSGYPDGTFRPDEGITRAEFTNMLMKGIMPMTEGTPLVFKDKKDVGVWAVKSVEQAVKLGIISGYADGTFRPQANITHAEMISMVVRASGIPADQVKPTSFTDDKDIPKWAKATVSTAELTGIIIVSGLTDNKFAPQTKSTRAEAASAIVQMLRIRK</sequence>
<dbReference type="RefSeq" id="WP_232184779.1">
    <property type="nucleotide sequence ID" value="NZ_JAIOAP010000003.1"/>
</dbReference>
<dbReference type="InterPro" id="IPR008964">
    <property type="entry name" value="Invasin/intimin_cell_adhesion"/>
</dbReference>
<comment type="caution">
    <text evidence="2">The sequence shown here is derived from an EMBL/GenBank/DDBJ whole genome shotgun (WGS) entry which is preliminary data.</text>
</comment>
<dbReference type="InterPro" id="IPR051465">
    <property type="entry name" value="Cell_Envelope_Struct_Comp"/>
</dbReference>
<proteinExistence type="predicted"/>
<dbReference type="SUPFAM" id="SSF49373">
    <property type="entry name" value="Invasin/intimin cell-adhesion fragments"/>
    <property type="match status" value="1"/>
</dbReference>
<reference evidence="2 3" key="1">
    <citation type="journal article" date="2023" name="Genome Announc.">
        <title>Pan-Genome Analyses of the Genus Cohnella and Proposal of the Novel Species Cohnella silvisoli sp. nov., Isolated from Forest Soil.</title>
        <authorList>
            <person name="Wang C."/>
            <person name="Mao L."/>
            <person name="Bao G."/>
            <person name="Zhu H."/>
        </authorList>
    </citation>
    <scope>NUCLEOTIDE SEQUENCE [LARGE SCALE GENOMIC DNA]</scope>
    <source>
        <strain evidence="2 3">NL03-T5-1</strain>
    </source>
</reference>
<evidence type="ECO:0000313" key="3">
    <source>
        <dbReference type="Proteomes" id="UP001493487"/>
    </source>
</evidence>
<dbReference type="PROSITE" id="PS51272">
    <property type="entry name" value="SLH"/>
    <property type="match status" value="3"/>
</dbReference>
<dbReference type="Gene3D" id="2.60.40.1080">
    <property type="match status" value="1"/>
</dbReference>
<dbReference type="Proteomes" id="UP001493487">
    <property type="component" value="Unassembled WGS sequence"/>
</dbReference>
<name>A0ABV1KYY1_9BACL</name>
<feature type="domain" description="SLH" evidence="1">
    <location>
        <begin position="431"/>
        <end position="491"/>
    </location>
</feature>
<dbReference type="EMBL" id="JASKHM010000013">
    <property type="protein sequence ID" value="MEQ4485012.1"/>
    <property type="molecule type" value="Genomic_DNA"/>
</dbReference>
<dbReference type="SMART" id="SM00635">
    <property type="entry name" value="BID_2"/>
    <property type="match status" value="1"/>
</dbReference>
<dbReference type="Pfam" id="PF02368">
    <property type="entry name" value="Big_2"/>
    <property type="match status" value="1"/>
</dbReference>
<evidence type="ECO:0000259" key="1">
    <source>
        <dbReference type="PROSITE" id="PS51272"/>
    </source>
</evidence>